<dbReference type="Gene3D" id="3.40.30.10">
    <property type="entry name" value="Glutaredoxin"/>
    <property type="match status" value="1"/>
</dbReference>
<dbReference type="SUPFAM" id="SSF52833">
    <property type="entry name" value="Thioredoxin-like"/>
    <property type="match status" value="1"/>
</dbReference>
<dbReference type="InterPro" id="IPR036249">
    <property type="entry name" value="Thioredoxin-like_sf"/>
</dbReference>
<evidence type="ECO:0008006" key="4">
    <source>
        <dbReference type="Google" id="ProtNLM"/>
    </source>
</evidence>
<dbReference type="RefSeq" id="XP_007779354.1">
    <property type="nucleotide sequence ID" value="XM_007781164.1"/>
</dbReference>
<feature type="region of interest" description="Disordered" evidence="1">
    <location>
        <begin position="257"/>
        <end position="311"/>
    </location>
</feature>
<dbReference type="GeneID" id="19900578"/>
<protein>
    <recommendedName>
        <fullName evidence="4">Thioredoxin-like fold domain-containing protein</fullName>
    </recommendedName>
</protein>
<gene>
    <name evidence="2" type="ORF">W97_03267</name>
</gene>
<dbReference type="OrthoDB" id="40334at2759"/>
<sequence length="311" mass="33318">MAASMRLVSAEASSSTAKAPAAPSSCGCDPPADSYGTVKNPQNGPSQADIDACAELPILDVNGKSYPFRSLYTGSEKASQQLIIFVRHFFCGNCQDYIRAVSHAITPDALSHLSPPAAITIISCGDPSLIPKYTATTSCPYPIFTDPTRKIYETLGMIRTLDLGPTTPSYMQSSLLGVVVGSFWQALSSGRSALKGGDFSQVGGEVVVRNGKVVWGRRMRNTRDHAEIAELRRVLRLPGDAEERVRRSSSIRDVVRRSSSWARRSSAGRGSRRSSSGSPLRKKQAEVEPVSKGDGTILNRRAAPTGTGAEL</sequence>
<evidence type="ECO:0000313" key="3">
    <source>
        <dbReference type="Proteomes" id="UP000016924"/>
    </source>
</evidence>
<evidence type="ECO:0000256" key="1">
    <source>
        <dbReference type="SAM" id="MobiDB-lite"/>
    </source>
</evidence>
<dbReference type="InterPro" id="IPR032801">
    <property type="entry name" value="PXL2A/B/C"/>
</dbReference>
<dbReference type="Pfam" id="PF13911">
    <property type="entry name" value="AhpC-TSA_2"/>
    <property type="match status" value="1"/>
</dbReference>
<feature type="region of interest" description="Disordered" evidence="1">
    <location>
        <begin position="1"/>
        <end position="26"/>
    </location>
</feature>
<dbReference type="EMBL" id="JH767566">
    <property type="protein sequence ID" value="EON64037.1"/>
    <property type="molecule type" value="Genomic_DNA"/>
</dbReference>
<keyword evidence="3" id="KW-1185">Reference proteome</keyword>
<dbReference type="AlphaFoldDB" id="R7YQ65"/>
<evidence type="ECO:0000313" key="2">
    <source>
        <dbReference type="EMBL" id="EON64037.1"/>
    </source>
</evidence>
<name>R7YQ65_CONA1</name>
<dbReference type="Proteomes" id="UP000016924">
    <property type="component" value="Unassembled WGS sequence"/>
</dbReference>
<dbReference type="HOGENOM" id="CLU_035338_0_1_1"/>
<dbReference type="OMA" id="ICHRMRT"/>
<reference evidence="3" key="1">
    <citation type="submission" date="2012-06" db="EMBL/GenBank/DDBJ databases">
        <title>The genome sequence of Coniosporium apollinis CBS 100218.</title>
        <authorList>
            <consortium name="The Broad Institute Genome Sequencing Platform"/>
            <person name="Cuomo C."/>
            <person name="Gorbushina A."/>
            <person name="Noack S."/>
            <person name="Walker B."/>
            <person name="Young S.K."/>
            <person name="Zeng Q."/>
            <person name="Gargeya S."/>
            <person name="Fitzgerald M."/>
            <person name="Haas B."/>
            <person name="Abouelleil A."/>
            <person name="Alvarado L."/>
            <person name="Arachchi H.M."/>
            <person name="Berlin A.M."/>
            <person name="Chapman S.B."/>
            <person name="Goldberg J."/>
            <person name="Griggs A."/>
            <person name="Gujja S."/>
            <person name="Hansen M."/>
            <person name="Howarth C."/>
            <person name="Imamovic A."/>
            <person name="Larimer J."/>
            <person name="McCowan C."/>
            <person name="Montmayeur A."/>
            <person name="Murphy C."/>
            <person name="Neiman D."/>
            <person name="Pearson M."/>
            <person name="Priest M."/>
            <person name="Roberts A."/>
            <person name="Saif S."/>
            <person name="Shea T."/>
            <person name="Sisk P."/>
            <person name="Sykes S."/>
            <person name="Wortman J."/>
            <person name="Nusbaum C."/>
            <person name="Birren B."/>
        </authorList>
    </citation>
    <scope>NUCLEOTIDE SEQUENCE [LARGE SCALE GENOMIC DNA]</scope>
    <source>
        <strain evidence="3">CBS 100218</strain>
    </source>
</reference>
<proteinExistence type="predicted"/>
<dbReference type="PANTHER" id="PTHR28630">
    <property type="match status" value="1"/>
</dbReference>
<accession>R7YQ65</accession>
<feature type="compositionally biased region" description="Low complexity" evidence="1">
    <location>
        <begin position="257"/>
        <end position="278"/>
    </location>
</feature>
<feature type="compositionally biased region" description="Low complexity" evidence="1">
    <location>
        <begin position="9"/>
        <end position="25"/>
    </location>
</feature>
<dbReference type="STRING" id="1168221.R7YQ65"/>
<dbReference type="PANTHER" id="PTHR28630:SF3">
    <property type="entry name" value="PEROXIREDOXIN-LIKE 2C"/>
    <property type="match status" value="1"/>
</dbReference>
<dbReference type="CDD" id="cd02970">
    <property type="entry name" value="PRX_like2"/>
    <property type="match status" value="1"/>
</dbReference>
<organism evidence="2 3">
    <name type="scientific">Coniosporium apollinis (strain CBS 100218)</name>
    <name type="common">Rock-inhabiting black yeast</name>
    <dbReference type="NCBI Taxonomy" id="1168221"/>
    <lineage>
        <taxon>Eukaryota</taxon>
        <taxon>Fungi</taxon>
        <taxon>Dikarya</taxon>
        <taxon>Ascomycota</taxon>
        <taxon>Pezizomycotina</taxon>
        <taxon>Dothideomycetes</taxon>
        <taxon>Dothideomycetes incertae sedis</taxon>
        <taxon>Coniosporium</taxon>
    </lineage>
</organism>
<dbReference type="eggNOG" id="KOG4498">
    <property type="taxonomic scope" value="Eukaryota"/>
</dbReference>